<proteinExistence type="predicted"/>
<dbReference type="RefSeq" id="WP_014579348.1">
    <property type="nucleotide sequence ID" value="NC_017507.1"/>
</dbReference>
<dbReference type="Proteomes" id="UP000007077">
    <property type="component" value="Plasmid pHP-187"/>
</dbReference>
<dbReference type="GO" id="GO:0016747">
    <property type="term" value="F:acyltransferase activity, transferring groups other than amino-acyl groups"/>
    <property type="evidence" value="ECO:0007669"/>
    <property type="project" value="InterPro"/>
</dbReference>
<evidence type="ECO:0000313" key="3">
    <source>
        <dbReference type="EMBL" id="ADQ00059.1"/>
    </source>
</evidence>
<feature type="transmembrane region" description="Helical" evidence="1">
    <location>
        <begin position="214"/>
        <end position="233"/>
    </location>
</feature>
<evidence type="ECO:0000259" key="2">
    <source>
        <dbReference type="Pfam" id="PF01757"/>
    </source>
</evidence>
<keyword evidence="1" id="KW-0472">Membrane</keyword>
<feature type="domain" description="Acyltransferase 3" evidence="2">
    <location>
        <begin position="4"/>
        <end position="293"/>
    </location>
</feature>
<dbReference type="InterPro" id="IPR050879">
    <property type="entry name" value="Acyltransferase_3"/>
</dbReference>
<feature type="transmembrane region" description="Helical" evidence="1">
    <location>
        <begin position="21"/>
        <end position="44"/>
    </location>
</feature>
<dbReference type="PANTHER" id="PTHR23028:SF131">
    <property type="entry name" value="BLR2367 PROTEIN"/>
    <property type="match status" value="1"/>
</dbReference>
<feature type="transmembrane region" description="Helical" evidence="1">
    <location>
        <begin position="161"/>
        <end position="183"/>
    </location>
</feature>
<evidence type="ECO:0000256" key="1">
    <source>
        <dbReference type="SAM" id="Phobius"/>
    </source>
</evidence>
<dbReference type="GO" id="GO:0016020">
    <property type="term" value="C:membrane"/>
    <property type="evidence" value="ECO:0007669"/>
    <property type="project" value="TreeGrafter"/>
</dbReference>
<name>E4PS24_MARAH</name>
<feature type="transmembrane region" description="Helical" evidence="1">
    <location>
        <begin position="95"/>
        <end position="114"/>
    </location>
</feature>
<feature type="transmembrane region" description="Helical" evidence="1">
    <location>
        <begin position="240"/>
        <end position="258"/>
    </location>
</feature>
<dbReference type="PATRIC" id="fig|225937.3.peg.4291"/>
<sequence>MLLHHAVLTTNAFFEDVDYPFFARGLLGVDFFFILSGFIIAFASSRMLAAGKTLGEYFSHRVVRIYVPYLPVGVALYFAYQLLPDLSAADREIGLLTSLTLLPTAEATALSVAWTLKHELLFYFLFASIFISRALFIGVMGAWLVGILFLRQWLEVPDSGFLQVLLNPLNVWFYVGMAVFLCPQFSLSRIAYWAGFLVLVTALYVSVINGFSRFYIGLVFAAMIILFTKVENLEVPAPRFLLYLGAASYSVYLVHNPAQSVIARILPMLSENWSPVLAFWVITGASLVAGIIYFAFYEKHAVTWCKSKTNEYFRAKAKSFEVGAARD</sequence>
<reference evidence="3 4" key="1">
    <citation type="journal article" date="2010" name="Stand. Genomic Sci.">
        <title>Complete genome sequence of Marinobacter adhaerens type strain (HP15), a diatom-interacting marine microorganism.</title>
        <authorList>
            <person name="Gardes A."/>
            <person name="Kaeppel E."/>
            <person name="Shehzad A."/>
            <person name="Seebah S."/>
            <person name="Teeling H."/>
            <person name="Yarza P."/>
            <person name="Glockner F.O."/>
            <person name="Grossart H.P."/>
            <person name="Ullrich M.S."/>
        </authorList>
    </citation>
    <scope>NUCLEOTIDE SEQUENCE [LARGE SCALE GENOMIC DNA]</scope>
    <source>
        <strain evidence="4">DSM 23420 / HP15</strain>
        <plasmid evidence="4">Plasmid pHP-187</plasmid>
    </source>
</reference>
<geneLocation type="plasmid" evidence="3 4">
    <name>pHP-187</name>
</geneLocation>
<gene>
    <name evidence="3" type="ordered locus">HP15_p187g62</name>
</gene>
<reference evidence="4" key="2">
    <citation type="submission" date="2010-02" db="EMBL/GenBank/DDBJ databases">
        <title>Complete genome sequence of Marinobacter adhaerens type strain (HP15).</title>
        <authorList>
            <person name="Gaerdes A.A.M."/>
            <person name="Kaeppel E."/>
            <person name="Shezad A."/>
            <person name="Seebah S."/>
            <person name="Teeling H."/>
            <person name="Yarza P."/>
            <person name="Gloeckner F.O."/>
            <person name="Ullrich M.S."/>
        </authorList>
    </citation>
    <scope>NUCLEOTIDE SEQUENCE [LARGE SCALE GENOMIC DNA]</scope>
    <source>
        <strain evidence="4">DSM 23420 / HP15</strain>
        <plasmid evidence="4">Plasmid pHP-187</plasmid>
    </source>
</reference>
<keyword evidence="1" id="KW-1133">Transmembrane helix</keyword>
<keyword evidence="3" id="KW-0614">Plasmid</keyword>
<dbReference type="EMBL" id="CP001980">
    <property type="protein sequence ID" value="ADQ00059.1"/>
    <property type="molecule type" value="Genomic_DNA"/>
</dbReference>
<accession>E4PS24</accession>
<keyword evidence="1" id="KW-0812">Transmembrane</keyword>
<feature type="transmembrane region" description="Helical" evidence="1">
    <location>
        <begin position="278"/>
        <end position="297"/>
    </location>
</feature>
<feature type="transmembrane region" description="Helical" evidence="1">
    <location>
        <begin position="190"/>
        <end position="208"/>
    </location>
</feature>
<feature type="transmembrane region" description="Helical" evidence="1">
    <location>
        <begin position="121"/>
        <end position="149"/>
    </location>
</feature>
<dbReference type="InterPro" id="IPR002656">
    <property type="entry name" value="Acyl_transf_3_dom"/>
</dbReference>
<dbReference type="Pfam" id="PF01757">
    <property type="entry name" value="Acyl_transf_3"/>
    <property type="match status" value="1"/>
</dbReference>
<dbReference type="HOGENOM" id="CLU_005679_2_0_6"/>
<protein>
    <submittedName>
        <fullName evidence="3">Acetyltransferase</fullName>
    </submittedName>
</protein>
<dbReference type="AlphaFoldDB" id="E4PS24"/>
<dbReference type="PANTHER" id="PTHR23028">
    <property type="entry name" value="ACETYLTRANSFERASE"/>
    <property type="match status" value="1"/>
</dbReference>
<dbReference type="KEGG" id="mad:HP15_p187g62"/>
<feature type="transmembrane region" description="Helical" evidence="1">
    <location>
        <begin position="65"/>
        <end position="83"/>
    </location>
</feature>
<organism evidence="3 4">
    <name type="scientific">Marinobacter adhaerens (strain DSM 23420 / HP15)</name>
    <dbReference type="NCBI Taxonomy" id="225937"/>
    <lineage>
        <taxon>Bacteria</taxon>
        <taxon>Pseudomonadati</taxon>
        <taxon>Pseudomonadota</taxon>
        <taxon>Gammaproteobacteria</taxon>
        <taxon>Pseudomonadales</taxon>
        <taxon>Marinobacteraceae</taxon>
        <taxon>Marinobacter</taxon>
    </lineage>
</organism>
<keyword evidence="3" id="KW-0808">Transferase</keyword>
<dbReference type="GO" id="GO:0000271">
    <property type="term" value="P:polysaccharide biosynthetic process"/>
    <property type="evidence" value="ECO:0007669"/>
    <property type="project" value="TreeGrafter"/>
</dbReference>
<evidence type="ECO:0000313" key="4">
    <source>
        <dbReference type="Proteomes" id="UP000007077"/>
    </source>
</evidence>